<proteinExistence type="inferred from homology"/>
<dbReference type="Pfam" id="PF03852">
    <property type="entry name" value="Vsr"/>
    <property type="match status" value="1"/>
</dbReference>
<dbReference type="STRING" id="505317.OA57_08035"/>
<dbReference type="NCBIfam" id="TIGR00632">
    <property type="entry name" value="vsr"/>
    <property type="match status" value="1"/>
</dbReference>
<dbReference type="EC" id="3.1.-.-" evidence="6"/>
<dbReference type="Proteomes" id="UP000030380">
    <property type="component" value="Unassembled WGS sequence"/>
</dbReference>
<dbReference type="SUPFAM" id="SSF52980">
    <property type="entry name" value="Restriction endonuclease-like"/>
    <property type="match status" value="1"/>
</dbReference>
<keyword evidence="5 6" id="KW-0234">DNA repair</keyword>
<dbReference type="AlphaFoldDB" id="A0A0A3AKT8"/>
<dbReference type="EMBL" id="JSUM01000013">
    <property type="protein sequence ID" value="KGQ70013.1"/>
    <property type="molecule type" value="Genomic_DNA"/>
</dbReference>
<gene>
    <name evidence="7" type="ORF">OA57_08035</name>
</gene>
<name>A0A0A3AKT8_9PAST</name>
<evidence type="ECO:0000256" key="6">
    <source>
        <dbReference type="PIRNR" id="PIRNR018267"/>
    </source>
</evidence>
<comment type="similarity">
    <text evidence="6">Belongs to the vsr family.</text>
</comment>
<dbReference type="RefSeq" id="WP_034616081.1">
    <property type="nucleotide sequence ID" value="NZ_JSUM01000013.1"/>
</dbReference>
<dbReference type="InterPro" id="IPR004603">
    <property type="entry name" value="DNA_mismatch_endonuc_vsr"/>
</dbReference>
<organism evidence="7 8">
    <name type="scientific">Chelonobacter oris</name>
    <dbReference type="NCBI Taxonomy" id="505317"/>
    <lineage>
        <taxon>Bacteria</taxon>
        <taxon>Pseudomonadati</taxon>
        <taxon>Pseudomonadota</taxon>
        <taxon>Gammaproteobacteria</taxon>
        <taxon>Pasteurellales</taxon>
        <taxon>Pasteurellaceae</taxon>
        <taxon>Chelonobacter</taxon>
    </lineage>
</organism>
<dbReference type="PIRSF" id="PIRSF018267">
    <property type="entry name" value="VSR_endonuc"/>
    <property type="match status" value="1"/>
</dbReference>
<evidence type="ECO:0000256" key="5">
    <source>
        <dbReference type="ARBA" id="ARBA00023204"/>
    </source>
</evidence>
<comment type="function">
    <text evidence="6">May nick specific sequences that contain T:G mispairs resulting from m5C-deamination.</text>
</comment>
<keyword evidence="1 6" id="KW-0540">Nuclease</keyword>
<keyword evidence="3 6" id="KW-0227">DNA damage</keyword>
<dbReference type="OrthoDB" id="9801520at2"/>
<dbReference type="CDD" id="cd00221">
    <property type="entry name" value="Vsr"/>
    <property type="match status" value="1"/>
</dbReference>
<evidence type="ECO:0000256" key="2">
    <source>
        <dbReference type="ARBA" id="ARBA00022759"/>
    </source>
</evidence>
<evidence type="ECO:0000313" key="8">
    <source>
        <dbReference type="Proteomes" id="UP000030380"/>
    </source>
</evidence>
<protein>
    <recommendedName>
        <fullName evidence="6">Very short patch repair endonuclease</fullName>
        <ecNumber evidence="6">3.1.-.-</ecNumber>
    </recommendedName>
</protein>
<keyword evidence="2 6" id="KW-0255">Endonuclease</keyword>
<dbReference type="GO" id="GO:0016787">
    <property type="term" value="F:hydrolase activity"/>
    <property type="evidence" value="ECO:0007669"/>
    <property type="project" value="UniProtKB-KW"/>
</dbReference>
<dbReference type="GO" id="GO:0006298">
    <property type="term" value="P:mismatch repair"/>
    <property type="evidence" value="ECO:0007669"/>
    <property type="project" value="UniProtKB-UniRule"/>
</dbReference>
<accession>A0A0A3AKT8</accession>
<evidence type="ECO:0000256" key="3">
    <source>
        <dbReference type="ARBA" id="ARBA00022763"/>
    </source>
</evidence>
<dbReference type="GO" id="GO:0004519">
    <property type="term" value="F:endonuclease activity"/>
    <property type="evidence" value="ECO:0007669"/>
    <property type="project" value="UniProtKB-KW"/>
</dbReference>
<dbReference type="InterPro" id="IPR011335">
    <property type="entry name" value="Restrct_endonuc-II-like"/>
</dbReference>
<dbReference type="REBASE" id="100430">
    <property type="entry name" value="V.Cor1662TORF8025P"/>
</dbReference>
<comment type="caution">
    <text evidence="7">The sequence shown here is derived from an EMBL/GenBank/DDBJ whole genome shotgun (WGS) entry which is preliminary data.</text>
</comment>
<reference evidence="7 8" key="1">
    <citation type="submission" date="2014-11" db="EMBL/GenBank/DDBJ databases">
        <title>Draft genome sequence of Chelonobacter oris 1662T, associated with respiratory disease in Hermann's Tortoises.</title>
        <authorList>
            <person name="Kudirkiene E."/>
            <person name="Hansen M.J."/>
            <person name="Bojesen A.M."/>
        </authorList>
    </citation>
    <scope>NUCLEOTIDE SEQUENCE [LARGE SCALE GENOMIC DNA]</scope>
    <source>
        <strain evidence="7 8">1662</strain>
    </source>
</reference>
<evidence type="ECO:0000313" key="7">
    <source>
        <dbReference type="EMBL" id="KGQ70013.1"/>
    </source>
</evidence>
<keyword evidence="8" id="KW-1185">Reference proteome</keyword>
<evidence type="ECO:0000256" key="1">
    <source>
        <dbReference type="ARBA" id="ARBA00022722"/>
    </source>
</evidence>
<dbReference type="Gene3D" id="3.40.960.10">
    <property type="entry name" value="VSR Endonuclease"/>
    <property type="match status" value="1"/>
</dbReference>
<sequence>MTDIFSPKKRSEIMSKVKSKNTKPEILVGTFLFSKGFRYRKNDKRYTDVPDIVLPKYKTVIFVHGCFWHGHTCPRGNLPSSNREFWQEKITKNKKRDVRSCNSLEDLGFKVIVIWECELKNKTLREARLLRLIDEIRNAAQTAL</sequence>
<evidence type="ECO:0000256" key="4">
    <source>
        <dbReference type="ARBA" id="ARBA00022801"/>
    </source>
</evidence>
<keyword evidence="4 6" id="KW-0378">Hydrolase</keyword>